<comment type="caution">
    <text evidence="6">The sequence shown here is derived from an EMBL/GenBank/DDBJ whole genome shotgun (WGS) entry which is preliminary data.</text>
</comment>
<dbReference type="GO" id="GO:0015940">
    <property type="term" value="P:pantothenate biosynthetic process"/>
    <property type="evidence" value="ECO:0007669"/>
    <property type="project" value="UniProtKB-UniPathway"/>
</dbReference>
<accession>A0A8H2XTX0</accession>
<sequence>MLTFTSPTVLGLARQQARTFFSRRWMSLWSEVKEIASRKKVTIQNLRSLKQKGTPITTLTAYGYPSGVRCERADIDITFVGDSLAQVALGYDATTRLTLDEMIHHVRAVARGSHSSFLLADMHFGTYHASVEDAIRPAVRLVREGGAEGVKLEGRQEVAPIIKALTSIEIPAMAQVGLLPQRYAALSGYRVQGKNVASAIELLQAVNEW</sequence>
<dbReference type="GO" id="GO:0003864">
    <property type="term" value="F:3-methyl-2-oxobutanoate hydroxymethyltransferase activity"/>
    <property type="evidence" value="ECO:0007669"/>
    <property type="project" value="UniProtKB-EC"/>
</dbReference>
<dbReference type="UniPathway" id="UPA00028">
    <property type="reaction ID" value="UER00003"/>
</dbReference>
<dbReference type="GO" id="GO:0005739">
    <property type="term" value="C:mitochondrion"/>
    <property type="evidence" value="ECO:0007669"/>
    <property type="project" value="TreeGrafter"/>
</dbReference>
<proteinExistence type="inferred from homology"/>
<protein>
    <recommendedName>
        <fullName evidence="3">3-methyl-2-oxobutanoate hydroxymethyltransferase</fullName>
        <ecNumber evidence="3">2.1.2.11</ecNumber>
    </recommendedName>
</protein>
<dbReference type="InterPro" id="IPR015813">
    <property type="entry name" value="Pyrv/PenolPyrv_kinase-like_dom"/>
</dbReference>
<dbReference type="Pfam" id="PF02548">
    <property type="entry name" value="Pantoate_transf"/>
    <property type="match status" value="1"/>
</dbReference>
<dbReference type="GO" id="GO:0000287">
    <property type="term" value="F:magnesium ion binding"/>
    <property type="evidence" value="ECO:0007669"/>
    <property type="project" value="TreeGrafter"/>
</dbReference>
<dbReference type="EC" id="2.1.2.11" evidence="3"/>
<evidence type="ECO:0000256" key="1">
    <source>
        <dbReference type="ARBA" id="ARBA00005033"/>
    </source>
</evidence>
<dbReference type="PANTHER" id="PTHR20881:SF0">
    <property type="entry name" value="3-METHYL-2-OXOBUTANOATE HYDROXYMETHYLTRANSFERASE"/>
    <property type="match status" value="1"/>
</dbReference>
<organism evidence="6 7">
    <name type="scientific">Rhizoctonia solani</name>
    <dbReference type="NCBI Taxonomy" id="456999"/>
    <lineage>
        <taxon>Eukaryota</taxon>
        <taxon>Fungi</taxon>
        <taxon>Dikarya</taxon>
        <taxon>Basidiomycota</taxon>
        <taxon>Agaricomycotina</taxon>
        <taxon>Agaricomycetes</taxon>
        <taxon>Cantharellales</taxon>
        <taxon>Ceratobasidiaceae</taxon>
        <taxon>Rhizoctonia</taxon>
    </lineage>
</organism>
<evidence type="ECO:0000313" key="7">
    <source>
        <dbReference type="Proteomes" id="UP000663840"/>
    </source>
</evidence>
<dbReference type="PANTHER" id="PTHR20881">
    <property type="entry name" value="3-METHYL-2-OXOBUTANOATE HYDROXYMETHYLTRANSFERASE"/>
    <property type="match status" value="1"/>
</dbReference>
<comment type="catalytic activity">
    <reaction evidence="5">
        <text>(6R)-5,10-methylene-5,6,7,8-tetrahydrofolate + 3-methyl-2-oxobutanoate + H2O = 2-dehydropantoate + (6S)-5,6,7,8-tetrahydrofolate</text>
        <dbReference type="Rhea" id="RHEA:11824"/>
        <dbReference type="ChEBI" id="CHEBI:11561"/>
        <dbReference type="ChEBI" id="CHEBI:11851"/>
        <dbReference type="ChEBI" id="CHEBI:15377"/>
        <dbReference type="ChEBI" id="CHEBI:15636"/>
        <dbReference type="ChEBI" id="CHEBI:57453"/>
        <dbReference type="EC" id="2.1.2.11"/>
    </reaction>
</comment>
<keyword evidence="4" id="KW-0808">Transferase</keyword>
<dbReference type="Proteomes" id="UP000663840">
    <property type="component" value="Unassembled WGS sequence"/>
</dbReference>
<dbReference type="InterPro" id="IPR040442">
    <property type="entry name" value="Pyrv_kinase-like_dom_sf"/>
</dbReference>
<dbReference type="Gene3D" id="3.20.20.60">
    <property type="entry name" value="Phosphoenolpyruvate-binding domains"/>
    <property type="match status" value="1"/>
</dbReference>
<gene>
    <name evidence="6" type="ORF">RDB_LOCUS64846</name>
</gene>
<evidence type="ECO:0000256" key="4">
    <source>
        <dbReference type="ARBA" id="ARBA00022679"/>
    </source>
</evidence>
<evidence type="ECO:0000313" key="6">
    <source>
        <dbReference type="EMBL" id="CAE6430557.1"/>
    </source>
</evidence>
<evidence type="ECO:0000256" key="5">
    <source>
        <dbReference type="ARBA" id="ARBA00049172"/>
    </source>
</evidence>
<dbReference type="SUPFAM" id="SSF51621">
    <property type="entry name" value="Phosphoenolpyruvate/pyruvate domain"/>
    <property type="match status" value="1"/>
</dbReference>
<dbReference type="InterPro" id="IPR003700">
    <property type="entry name" value="Pantoate_hydroxy_MeTrfase"/>
</dbReference>
<dbReference type="AlphaFoldDB" id="A0A8H2XTX0"/>
<evidence type="ECO:0000256" key="3">
    <source>
        <dbReference type="ARBA" id="ARBA00012618"/>
    </source>
</evidence>
<evidence type="ECO:0000256" key="2">
    <source>
        <dbReference type="ARBA" id="ARBA00008676"/>
    </source>
</evidence>
<name>A0A8H2XTX0_9AGAM</name>
<comment type="similarity">
    <text evidence="2">Belongs to the PanB family.</text>
</comment>
<reference evidence="6" key="1">
    <citation type="submission" date="2021-01" db="EMBL/GenBank/DDBJ databases">
        <authorList>
            <person name="Kaushik A."/>
        </authorList>
    </citation>
    <scope>NUCLEOTIDE SEQUENCE</scope>
    <source>
        <strain evidence="6">AG1-1A</strain>
    </source>
</reference>
<dbReference type="EMBL" id="CAJMWR010001639">
    <property type="protein sequence ID" value="CAE6430557.1"/>
    <property type="molecule type" value="Genomic_DNA"/>
</dbReference>
<comment type="pathway">
    <text evidence="1">Cofactor biosynthesis; (R)-pantothenate biosynthesis; (R)-pantoate from 3-methyl-2-oxobutanoate: step 1/2.</text>
</comment>